<feature type="signal peptide" evidence="2">
    <location>
        <begin position="1"/>
        <end position="22"/>
    </location>
</feature>
<dbReference type="Proteomes" id="UP000319014">
    <property type="component" value="Unassembled WGS sequence"/>
</dbReference>
<feature type="region of interest" description="Disordered" evidence="1">
    <location>
        <begin position="67"/>
        <end position="95"/>
    </location>
</feature>
<evidence type="ECO:0000256" key="2">
    <source>
        <dbReference type="SAM" id="SignalP"/>
    </source>
</evidence>
<name>A0A521C831_9RHOB</name>
<sequence>MPDIRLSAAFLTLSCLAPPAGAEVVVGMAIKLPSGAEAQWIETRQDDSGGNGLTYRFRFVMPDLAQRVPSTSGPASETDDVLEEGGSVDIDTETGDVTISGAPAAVEPDADVTISTSDAGDAEADADEAEADAMLDDPALPAAPDVLAKDPVHEDVVWLCENWVLPRVVGGTPRPGQIVISISDKEVPFGAYDPDALQLFEAFRLPADRDSCQWEPW</sequence>
<proteinExistence type="predicted"/>
<dbReference type="Pfam" id="PF20107">
    <property type="entry name" value="DUF6497"/>
    <property type="match status" value="2"/>
</dbReference>
<gene>
    <name evidence="3" type="ORF">SAMN06265221_10459</name>
</gene>
<accession>A0A521C831</accession>
<dbReference type="EMBL" id="FXTK01000004">
    <property type="protein sequence ID" value="SMO55525.1"/>
    <property type="molecule type" value="Genomic_DNA"/>
</dbReference>
<protein>
    <submittedName>
        <fullName evidence="3">Uncharacterized protein</fullName>
    </submittedName>
</protein>
<evidence type="ECO:0000313" key="4">
    <source>
        <dbReference type="Proteomes" id="UP000319014"/>
    </source>
</evidence>
<dbReference type="AlphaFoldDB" id="A0A521C831"/>
<dbReference type="OrthoDB" id="7862028at2"/>
<evidence type="ECO:0000256" key="1">
    <source>
        <dbReference type="SAM" id="MobiDB-lite"/>
    </source>
</evidence>
<evidence type="ECO:0000313" key="3">
    <source>
        <dbReference type="EMBL" id="SMO55525.1"/>
    </source>
</evidence>
<reference evidence="3 4" key="1">
    <citation type="submission" date="2017-05" db="EMBL/GenBank/DDBJ databases">
        <authorList>
            <person name="Varghese N."/>
            <person name="Submissions S."/>
        </authorList>
    </citation>
    <scope>NUCLEOTIDE SEQUENCE [LARGE SCALE GENOMIC DNA]</scope>
    <source>
        <strain evidence="3 4">DSM 100094</strain>
    </source>
</reference>
<keyword evidence="2" id="KW-0732">Signal</keyword>
<dbReference type="RefSeq" id="WP_142662277.1">
    <property type="nucleotide sequence ID" value="NZ_FXTK01000004.1"/>
</dbReference>
<organism evidence="3 4">
    <name type="scientific">Paracoccus laeviglucosivorans</name>
    <dbReference type="NCBI Taxonomy" id="1197861"/>
    <lineage>
        <taxon>Bacteria</taxon>
        <taxon>Pseudomonadati</taxon>
        <taxon>Pseudomonadota</taxon>
        <taxon>Alphaproteobacteria</taxon>
        <taxon>Rhodobacterales</taxon>
        <taxon>Paracoccaceae</taxon>
        <taxon>Paracoccus</taxon>
    </lineage>
</organism>
<dbReference type="InterPro" id="IPR045467">
    <property type="entry name" value="DUF6497"/>
</dbReference>
<keyword evidence="4" id="KW-1185">Reference proteome</keyword>
<feature type="chain" id="PRO_5022096083" evidence="2">
    <location>
        <begin position="23"/>
        <end position="217"/>
    </location>
</feature>